<sequence>MSRLSEVDRHRAFGLLQAGLPISGVSLRMNLNRTTIFRFRQRLHETDTVSGRPRFGRPRCSTQRQYRNLVRNRMNNRFLSASASSHHKRERNNQCINANTVRRRLSTSGLRARHRYIGPILTQRLRHQRTLWAQEHAAWDRIQWRSVVFSDESRFCIDHADGHVHVWRRSGERYQANCVREHDRWG</sequence>
<dbReference type="Gene3D" id="3.30.420.10">
    <property type="entry name" value="Ribonuclease H-like superfamily/Ribonuclease H"/>
    <property type="match status" value="1"/>
</dbReference>
<dbReference type="AlphaFoldDB" id="A0AAV4H958"/>
<proteinExistence type="predicted"/>
<dbReference type="Proteomes" id="UP000762676">
    <property type="component" value="Unassembled WGS sequence"/>
</dbReference>
<protein>
    <submittedName>
        <fullName evidence="1">Transposable element Tc1 transposase</fullName>
    </submittedName>
</protein>
<dbReference type="EMBL" id="BMAT01012490">
    <property type="protein sequence ID" value="GFR93276.1"/>
    <property type="molecule type" value="Genomic_DNA"/>
</dbReference>
<dbReference type="InterPro" id="IPR009057">
    <property type="entry name" value="Homeodomain-like_sf"/>
</dbReference>
<comment type="caution">
    <text evidence="1">The sequence shown here is derived from an EMBL/GenBank/DDBJ whole genome shotgun (WGS) entry which is preliminary data.</text>
</comment>
<reference evidence="1 2" key="1">
    <citation type="journal article" date="2021" name="Elife">
        <title>Chloroplast acquisition without the gene transfer in kleptoplastic sea slugs, Plakobranchus ocellatus.</title>
        <authorList>
            <person name="Maeda T."/>
            <person name="Takahashi S."/>
            <person name="Yoshida T."/>
            <person name="Shimamura S."/>
            <person name="Takaki Y."/>
            <person name="Nagai Y."/>
            <person name="Toyoda A."/>
            <person name="Suzuki Y."/>
            <person name="Arimoto A."/>
            <person name="Ishii H."/>
            <person name="Satoh N."/>
            <person name="Nishiyama T."/>
            <person name="Hasebe M."/>
            <person name="Maruyama T."/>
            <person name="Minagawa J."/>
            <person name="Obokata J."/>
            <person name="Shigenobu S."/>
        </authorList>
    </citation>
    <scope>NUCLEOTIDE SEQUENCE [LARGE SCALE GENOMIC DNA]</scope>
</reference>
<keyword evidence="2" id="KW-1185">Reference proteome</keyword>
<evidence type="ECO:0000313" key="1">
    <source>
        <dbReference type="EMBL" id="GFR93276.1"/>
    </source>
</evidence>
<name>A0AAV4H958_9GAST</name>
<organism evidence="1 2">
    <name type="scientific">Elysia marginata</name>
    <dbReference type="NCBI Taxonomy" id="1093978"/>
    <lineage>
        <taxon>Eukaryota</taxon>
        <taxon>Metazoa</taxon>
        <taxon>Spiralia</taxon>
        <taxon>Lophotrochozoa</taxon>
        <taxon>Mollusca</taxon>
        <taxon>Gastropoda</taxon>
        <taxon>Heterobranchia</taxon>
        <taxon>Euthyneura</taxon>
        <taxon>Panpulmonata</taxon>
        <taxon>Sacoglossa</taxon>
        <taxon>Placobranchoidea</taxon>
        <taxon>Plakobranchidae</taxon>
        <taxon>Elysia</taxon>
    </lineage>
</organism>
<dbReference type="GO" id="GO:0003676">
    <property type="term" value="F:nucleic acid binding"/>
    <property type="evidence" value="ECO:0007669"/>
    <property type="project" value="InterPro"/>
</dbReference>
<accession>A0AAV4H958</accession>
<evidence type="ECO:0000313" key="2">
    <source>
        <dbReference type="Proteomes" id="UP000762676"/>
    </source>
</evidence>
<gene>
    <name evidence="1" type="ORF">ElyMa_006222100</name>
</gene>
<dbReference type="SUPFAM" id="SSF46689">
    <property type="entry name" value="Homeodomain-like"/>
    <property type="match status" value="1"/>
</dbReference>
<dbReference type="InterPro" id="IPR036397">
    <property type="entry name" value="RNaseH_sf"/>
</dbReference>